<dbReference type="Proteomes" id="UP001567538">
    <property type="component" value="Unassembled WGS sequence"/>
</dbReference>
<reference evidence="3 4" key="1">
    <citation type="submission" date="2024-06" db="EMBL/GenBank/DDBJ databases">
        <title>A chromosome level genome sequence of Diviner's sage (Salvia divinorum).</title>
        <authorList>
            <person name="Ford S.A."/>
            <person name="Ro D.-K."/>
            <person name="Ness R.W."/>
            <person name="Phillips M.A."/>
        </authorList>
    </citation>
    <scope>NUCLEOTIDE SEQUENCE [LARGE SCALE GENOMIC DNA]</scope>
    <source>
        <strain evidence="3">SAF-2024a</strain>
        <tissue evidence="3">Leaf</tissue>
    </source>
</reference>
<evidence type="ECO:0000259" key="2">
    <source>
        <dbReference type="Pfam" id="PF24818"/>
    </source>
</evidence>
<dbReference type="InterPro" id="IPR057939">
    <property type="entry name" value="TRF2_HOY1_PH"/>
</dbReference>
<feature type="region of interest" description="Disordered" evidence="1">
    <location>
        <begin position="1"/>
        <end position="54"/>
    </location>
</feature>
<evidence type="ECO:0000313" key="4">
    <source>
        <dbReference type="Proteomes" id="UP001567538"/>
    </source>
</evidence>
<gene>
    <name evidence="3" type="ORF">AAHA92_19452</name>
</gene>
<name>A0ABD1H931_SALDI</name>
<feature type="compositionally biased region" description="Basic and acidic residues" evidence="1">
    <location>
        <begin position="1"/>
        <end position="18"/>
    </location>
</feature>
<dbReference type="EMBL" id="JBEAFC010000007">
    <property type="protein sequence ID" value="KAL1551634.1"/>
    <property type="molecule type" value="Genomic_DNA"/>
</dbReference>
<organism evidence="3 4">
    <name type="scientific">Salvia divinorum</name>
    <name type="common">Maria pastora</name>
    <name type="synonym">Diviner's sage</name>
    <dbReference type="NCBI Taxonomy" id="28513"/>
    <lineage>
        <taxon>Eukaryota</taxon>
        <taxon>Viridiplantae</taxon>
        <taxon>Streptophyta</taxon>
        <taxon>Embryophyta</taxon>
        <taxon>Tracheophyta</taxon>
        <taxon>Spermatophyta</taxon>
        <taxon>Magnoliopsida</taxon>
        <taxon>eudicotyledons</taxon>
        <taxon>Gunneridae</taxon>
        <taxon>Pentapetalae</taxon>
        <taxon>asterids</taxon>
        <taxon>lamiids</taxon>
        <taxon>Lamiales</taxon>
        <taxon>Lamiaceae</taxon>
        <taxon>Nepetoideae</taxon>
        <taxon>Mentheae</taxon>
        <taxon>Salviinae</taxon>
        <taxon>Salvia</taxon>
        <taxon>Salvia subgen. Calosphace</taxon>
    </lineage>
</organism>
<dbReference type="Pfam" id="PF24818">
    <property type="entry name" value="PH_TRF2_HOY1"/>
    <property type="match status" value="1"/>
</dbReference>
<dbReference type="AlphaFoldDB" id="A0ABD1H931"/>
<evidence type="ECO:0000313" key="3">
    <source>
        <dbReference type="EMBL" id="KAL1551634.1"/>
    </source>
</evidence>
<proteinExistence type="predicted"/>
<dbReference type="PANTHER" id="PTHR33494">
    <property type="entry name" value="OS02G0793800 PROTEIN"/>
    <property type="match status" value="1"/>
</dbReference>
<protein>
    <recommendedName>
        <fullName evidence="2">TRF2/HOY1 PH-like domain-containing protein</fullName>
    </recommendedName>
</protein>
<dbReference type="PANTHER" id="PTHR33494:SF5">
    <property type="entry name" value="F10A16.6 PROTEIN"/>
    <property type="match status" value="1"/>
</dbReference>
<feature type="domain" description="TRF2/HOY1 PH-like" evidence="2">
    <location>
        <begin position="60"/>
        <end position="178"/>
    </location>
</feature>
<keyword evidence="4" id="KW-1185">Reference proteome</keyword>
<accession>A0ABD1H931</accession>
<evidence type="ECO:0000256" key="1">
    <source>
        <dbReference type="SAM" id="MobiDB-lite"/>
    </source>
</evidence>
<sequence length="570" mass="63444">MEEDSKRTKRPCALEETKTTPPVGFRPEATESFRKSVKSTRSKPAAGKSHHDKDMQKASNFQIITFTVGNWKREAVHRGSLTAKIYYGKKKLVWEFLYGPLKSKMEVSWSDITAIEAVMNPNQPGFLRVQLAKPPLFFREIPPQPGKHSNWEPADDFTNGQALFCMTHEATFPPGVLDKHYEKLLLNDERLAELSRRPFPTHESVLPFQQQLSSSIPQQQFLSSALPSQQIPQQQFLSSALPSQQIPQQQFLSSALPSQQIPQQQQLHHSLNSNIIAAAAPGNSVMAARGNRIDNEPTFAGSSIRNPIVVSDQQQQLRHSPYIAPSASSNGGMAAWGNQINNNEPTCMDSLSKIPRVDPDQQRYQYNDMAVNNQPTFVGSSSQNPFVVPASTYADQSLCQYSSVVPDQHLYECNDMAAPFIPPQSSCLPRFMQQGPSEAQYLVQNGANADEEAIATCDDEPWSLLDLYTEQSQEYHCNEPVGGGNVNEASSVSPAPASCQDSSVVTDDHNHIHVDRYRCLPRFMRQGLSEAQYLAQNAANADEEANATCDDEPWSLFDLYIKAKSGRSLQ</sequence>
<comment type="caution">
    <text evidence="3">The sequence shown here is derived from an EMBL/GenBank/DDBJ whole genome shotgun (WGS) entry which is preliminary data.</text>
</comment>